<keyword evidence="2" id="KW-1185">Reference proteome</keyword>
<dbReference type="AlphaFoldDB" id="A0AAN7UE82"/>
<proteinExistence type="predicted"/>
<dbReference type="Proteomes" id="UP001305414">
    <property type="component" value="Unassembled WGS sequence"/>
</dbReference>
<name>A0AAN7UE82_9PEZI</name>
<evidence type="ECO:0000313" key="1">
    <source>
        <dbReference type="EMBL" id="KAK5624524.1"/>
    </source>
</evidence>
<organism evidence="1 2">
    <name type="scientific">Xylaria bambusicola</name>
    <dbReference type="NCBI Taxonomy" id="326684"/>
    <lineage>
        <taxon>Eukaryota</taxon>
        <taxon>Fungi</taxon>
        <taxon>Dikarya</taxon>
        <taxon>Ascomycota</taxon>
        <taxon>Pezizomycotina</taxon>
        <taxon>Sordariomycetes</taxon>
        <taxon>Xylariomycetidae</taxon>
        <taxon>Xylariales</taxon>
        <taxon>Xylariaceae</taxon>
        <taxon>Xylaria</taxon>
    </lineage>
</organism>
<accession>A0AAN7UE82</accession>
<comment type="caution">
    <text evidence="1">The sequence shown here is derived from an EMBL/GenBank/DDBJ whole genome shotgun (WGS) entry which is preliminary data.</text>
</comment>
<gene>
    <name evidence="1" type="ORF">RRF57_000240</name>
</gene>
<evidence type="ECO:0000313" key="2">
    <source>
        <dbReference type="Proteomes" id="UP001305414"/>
    </source>
</evidence>
<dbReference type="EMBL" id="JAWHQM010000001">
    <property type="protein sequence ID" value="KAK5624524.1"/>
    <property type="molecule type" value="Genomic_DNA"/>
</dbReference>
<sequence>MSRTLPPTLAMKVPLSFSAPTSGVSEPIVLGGAFAARSLKAWNVLSPSVAALIDPNMPDYYTRWSQ</sequence>
<protein>
    <submittedName>
        <fullName evidence="1">Uncharacterized protein</fullName>
    </submittedName>
</protein>
<reference evidence="1 2" key="1">
    <citation type="submission" date="2023-10" db="EMBL/GenBank/DDBJ databases">
        <title>Draft genome sequence of Xylaria bambusicola isolate GMP-LS, the root and basal stem rot pathogen of sugarcane in Indonesia.</title>
        <authorList>
            <person name="Selvaraj P."/>
            <person name="Muralishankar V."/>
            <person name="Muruganantham S."/>
            <person name="Sp S."/>
            <person name="Haryani S."/>
            <person name="Lau K.J.X."/>
            <person name="Naqvi N.I."/>
        </authorList>
    </citation>
    <scope>NUCLEOTIDE SEQUENCE [LARGE SCALE GENOMIC DNA]</scope>
    <source>
        <strain evidence="1">GMP-LS</strain>
    </source>
</reference>